<proteinExistence type="predicted"/>
<evidence type="ECO:0000313" key="1">
    <source>
        <dbReference type="EMBL" id="PWZ07709.1"/>
    </source>
</evidence>
<reference evidence="1" key="1">
    <citation type="journal article" date="2018" name="Nat. Genet.">
        <title>Extensive intraspecific gene order and gene structural variations between Mo17 and other maize genomes.</title>
        <authorList>
            <person name="Sun S."/>
            <person name="Zhou Y."/>
            <person name="Chen J."/>
            <person name="Shi J."/>
            <person name="Zhao H."/>
            <person name="Zhao H."/>
            <person name="Song W."/>
            <person name="Zhang M."/>
            <person name="Cui Y."/>
            <person name="Dong X."/>
            <person name="Liu H."/>
            <person name="Ma X."/>
            <person name="Jiao Y."/>
            <person name="Wang B."/>
            <person name="Wei X."/>
            <person name="Stein J.C."/>
            <person name="Glaubitz J.C."/>
            <person name="Lu F."/>
            <person name="Yu G."/>
            <person name="Liang C."/>
            <person name="Fengler K."/>
            <person name="Li B."/>
            <person name="Rafalski A."/>
            <person name="Schnable P.S."/>
            <person name="Ware D.H."/>
            <person name="Buckler E.S."/>
            <person name="Lai J."/>
        </authorList>
    </citation>
    <scope>NUCLEOTIDE SEQUENCE [LARGE SCALE GENOMIC DNA]</scope>
    <source>
        <tissue evidence="1">Seedling</tissue>
    </source>
</reference>
<comment type="caution">
    <text evidence="1">The sequence shown here is derived from an EMBL/GenBank/DDBJ whole genome shotgun (WGS) entry which is preliminary data.</text>
</comment>
<dbReference type="EMBL" id="NCVQ01000010">
    <property type="protein sequence ID" value="PWZ07709.1"/>
    <property type="molecule type" value="Genomic_DNA"/>
</dbReference>
<dbReference type="AlphaFoldDB" id="A0A3L6DGV6"/>
<dbReference type="Proteomes" id="UP000251960">
    <property type="component" value="Chromosome 9"/>
</dbReference>
<accession>A0A3L6DGV6</accession>
<protein>
    <submittedName>
        <fullName evidence="1">Uncharacterized protein</fullName>
    </submittedName>
</protein>
<sequence length="19" mass="2200">MPFGCNSLPFHARYLSIVF</sequence>
<organism evidence="1">
    <name type="scientific">Zea mays</name>
    <name type="common">Maize</name>
    <dbReference type="NCBI Taxonomy" id="4577"/>
    <lineage>
        <taxon>Eukaryota</taxon>
        <taxon>Viridiplantae</taxon>
        <taxon>Streptophyta</taxon>
        <taxon>Embryophyta</taxon>
        <taxon>Tracheophyta</taxon>
        <taxon>Spermatophyta</taxon>
        <taxon>Magnoliopsida</taxon>
        <taxon>Liliopsida</taxon>
        <taxon>Poales</taxon>
        <taxon>Poaceae</taxon>
        <taxon>PACMAD clade</taxon>
        <taxon>Panicoideae</taxon>
        <taxon>Andropogonodae</taxon>
        <taxon>Andropogoneae</taxon>
        <taxon>Tripsacinae</taxon>
        <taxon>Zea</taxon>
    </lineage>
</organism>
<gene>
    <name evidence="1" type="ORF">Zm00014a_041858</name>
</gene>
<name>A0A3L6DGV6_MAIZE</name>